<dbReference type="AlphaFoldDB" id="A0A9P7DZE9"/>
<dbReference type="GeneID" id="64638060"/>
<gene>
    <name evidence="2" type="ORF">BJ212DRAFT_777150</name>
</gene>
<protein>
    <submittedName>
        <fullName evidence="2">Uncharacterized protein</fullName>
    </submittedName>
</protein>
<dbReference type="RefSeq" id="XP_041187758.1">
    <property type="nucleotide sequence ID" value="XM_041344044.1"/>
</dbReference>
<dbReference type="OrthoDB" id="2621342at2759"/>
<feature type="compositionally biased region" description="Polar residues" evidence="1">
    <location>
        <begin position="134"/>
        <end position="145"/>
    </location>
</feature>
<comment type="caution">
    <text evidence="2">The sequence shown here is derived from an EMBL/GenBank/DDBJ whole genome shotgun (WGS) entry which is preliminary data.</text>
</comment>
<dbReference type="Proteomes" id="UP000807769">
    <property type="component" value="Unassembled WGS sequence"/>
</dbReference>
<sequence length="189" mass="21229">MNTFLVILAAAILVKNGMKPNTYYVFTIVRHHIIHFILNLTAQIFLVALRANILTVTSLTELFRDTHANKNCARVSRIVYVELRHHSTRPRAYDSGIPVPKSGSSQLQGRARSGSILYFRTLSESAEGHDLFQRSKSTHGSTTLPLSAPLRPCSPLTPRGVRLVRCSPPRRHHGHAFPRDHFAIRTSQC</sequence>
<name>A0A9P7DZE9_9AGAM</name>
<accession>A0A9P7DZE9</accession>
<feature type="region of interest" description="Disordered" evidence="1">
    <location>
        <begin position="132"/>
        <end position="151"/>
    </location>
</feature>
<evidence type="ECO:0000313" key="2">
    <source>
        <dbReference type="EMBL" id="KAG1806992.1"/>
    </source>
</evidence>
<reference evidence="2" key="1">
    <citation type="journal article" date="2020" name="New Phytol.">
        <title>Comparative genomics reveals dynamic genome evolution in host specialist ectomycorrhizal fungi.</title>
        <authorList>
            <person name="Lofgren L.A."/>
            <person name="Nguyen N.H."/>
            <person name="Vilgalys R."/>
            <person name="Ruytinx J."/>
            <person name="Liao H.L."/>
            <person name="Branco S."/>
            <person name="Kuo A."/>
            <person name="LaButti K."/>
            <person name="Lipzen A."/>
            <person name="Andreopoulos W."/>
            <person name="Pangilinan J."/>
            <person name="Riley R."/>
            <person name="Hundley H."/>
            <person name="Na H."/>
            <person name="Barry K."/>
            <person name="Grigoriev I.V."/>
            <person name="Stajich J.E."/>
            <person name="Kennedy P.G."/>
        </authorList>
    </citation>
    <scope>NUCLEOTIDE SEQUENCE</scope>
    <source>
        <strain evidence="2">MN1</strain>
    </source>
</reference>
<evidence type="ECO:0000256" key="1">
    <source>
        <dbReference type="SAM" id="MobiDB-lite"/>
    </source>
</evidence>
<organism evidence="2 3">
    <name type="scientific">Suillus subaureus</name>
    <dbReference type="NCBI Taxonomy" id="48587"/>
    <lineage>
        <taxon>Eukaryota</taxon>
        <taxon>Fungi</taxon>
        <taxon>Dikarya</taxon>
        <taxon>Basidiomycota</taxon>
        <taxon>Agaricomycotina</taxon>
        <taxon>Agaricomycetes</taxon>
        <taxon>Agaricomycetidae</taxon>
        <taxon>Boletales</taxon>
        <taxon>Suillineae</taxon>
        <taxon>Suillaceae</taxon>
        <taxon>Suillus</taxon>
    </lineage>
</organism>
<keyword evidence="3" id="KW-1185">Reference proteome</keyword>
<evidence type="ECO:0000313" key="3">
    <source>
        <dbReference type="Proteomes" id="UP000807769"/>
    </source>
</evidence>
<proteinExistence type="predicted"/>
<dbReference type="EMBL" id="JABBWG010000046">
    <property type="protein sequence ID" value="KAG1806992.1"/>
    <property type="molecule type" value="Genomic_DNA"/>
</dbReference>